<keyword evidence="1" id="KW-0472">Membrane</keyword>
<gene>
    <name evidence="2" type="ORF">Indivirus_1_107</name>
</gene>
<protein>
    <submittedName>
        <fullName evidence="2">Uncharacterized protein</fullName>
    </submittedName>
</protein>
<proteinExistence type="predicted"/>
<feature type="transmembrane region" description="Helical" evidence="1">
    <location>
        <begin position="107"/>
        <end position="129"/>
    </location>
</feature>
<feature type="transmembrane region" description="Helical" evidence="1">
    <location>
        <begin position="141"/>
        <end position="161"/>
    </location>
</feature>
<sequence length="185" mass="21121">MSSICTPKKYIVELGINAILHIFILFLILSLFFRFYVSNVIKNALNNELENLINENVENAINKNLSETQKKELNKIASSESTERLHKYYDQENKIVATNNNWLFRDMFTITGILFVLTLLIIITSYLLCSGINISKLILENVLIFIGVGIVEFMFFTFVATKYSPAPPSLMVKSILENLNKSLTV</sequence>
<evidence type="ECO:0000313" key="2">
    <source>
        <dbReference type="EMBL" id="ARF09484.1"/>
    </source>
</evidence>
<evidence type="ECO:0000256" key="1">
    <source>
        <dbReference type="SAM" id="Phobius"/>
    </source>
</evidence>
<reference evidence="2" key="1">
    <citation type="journal article" date="2017" name="Science">
        <title>Giant viruses with an expanded complement of translation system components.</title>
        <authorList>
            <person name="Schulz F."/>
            <person name="Yutin N."/>
            <person name="Ivanova N.N."/>
            <person name="Ortega D.R."/>
            <person name="Lee T.K."/>
            <person name="Vierheilig J."/>
            <person name="Daims H."/>
            <person name="Horn M."/>
            <person name="Wagner M."/>
            <person name="Jensen G.J."/>
            <person name="Kyrpides N.C."/>
            <person name="Koonin E.V."/>
            <person name="Woyke T."/>
        </authorList>
    </citation>
    <scope>NUCLEOTIDE SEQUENCE</scope>
    <source>
        <strain evidence="2">ILV1</strain>
    </source>
</reference>
<dbReference type="EMBL" id="KY684085">
    <property type="protein sequence ID" value="ARF09484.1"/>
    <property type="molecule type" value="Genomic_DNA"/>
</dbReference>
<keyword evidence="1" id="KW-1133">Transmembrane helix</keyword>
<keyword evidence="1" id="KW-0812">Transmembrane</keyword>
<feature type="transmembrane region" description="Helical" evidence="1">
    <location>
        <begin position="12"/>
        <end position="37"/>
    </location>
</feature>
<name>A0A1V0SCX4_9VIRU</name>
<organism evidence="2">
    <name type="scientific">Indivirus ILV1</name>
    <dbReference type="NCBI Taxonomy" id="1977633"/>
    <lineage>
        <taxon>Viruses</taxon>
        <taxon>Varidnaviria</taxon>
        <taxon>Bamfordvirae</taxon>
        <taxon>Nucleocytoviricota</taxon>
        <taxon>Megaviricetes</taxon>
        <taxon>Imitervirales</taxon>
        <taxon>Mimiviridae</taxon>
        <taxon>Klosneuvirinae</taxon>
        <taxon>Indivirus</taxon>
    </lineage>
</organism>
<accession>A0A1V0SCX4</accession>